<evidence type="ECO:0000256" key="1">
    <source>
        <dbReference type="ARBA" id="ARBA00022723"/>
    </source>
</evidence>
<gene>
    <name evidence="5" type="ORF">FPZ44_20725</name>
</gene>
<organism evidence="5 6">
    <name type="scientific">Paenibacillus agilis</name>
    <dbReference type="NCBI Taxonomy" id="3020863"/>
    <lineage>
        <taxon>Bacteria</taxon>
        <taxon>Bacillati</taxon>
        <taxon>Bacillota</taxon>
        <taxon>Bacilli</taxon>
        <taxon>Bacillales</taxon>
        <taxon>Paenibacillaceae</taxon>
        <taxon>Paenibacillus</taxon>
    </lineage>
</organism>
<dbReference type="EMBL" id="VNJK01000003">
    <property type="protein sequence ID" value="TVX88315.1"/>
    <property type="molecule type" value="Genomic_DNA"/>
</dbReference>
<dbReference type="InterPro" id="IPR016882">
    <property type="entry name" value="SA1684"/>
</dbReference>
<keyword evidence="2" id="KW-0378">Hydrolase</keyword>
<dbReference type="PANTHER" id="PTHR39159">
    <property type="match status" value="1"/>
</dbReference>
<dbReference type="Pfam" id="PF04167">
    <property type="entry name" value="DUF402"/>
    <property type="match status" value="1"/>
</dbReference>
<dbReference type="GO" id="GO:0046872">
    <property type="term" value="F:metal ion binding"/>
    <property type="evidence" value="ECO:0007669"/>
    <property type="project" value="UniProtKB-KW"/>
</dbReference>
<dbReference type="Gene3D" id="2.40.380.10">
    <property type="entry name" value="FomD-like"/>
    <property type="match status" value="1"/>
</dbReference>
<dbReference type="InterPro" id="IPR050212">
    <property type="entry name" value="Ntdp-like"/>
</dbReference>
<dbReference type="RefSeq" id="WP_144993490.1">
    <property type="nucleotide sequence ID" value="NZ_VNJK01000003.1"/>
</dbReference>
<dbReference type="InterPro" id="IPR007295">
    <property type="entry name" value="DUF402"/>
</dbReference>
<keyword evidence="1" id="KW-0479">Metal-binding</keyword>
<evidence type="ECO:0000313" key="5">
    <source>
        <dbReference type="EMBL" id="TVX88315.1"/>
    </source>
</evidence>
<evidence type="ECO:0000313" key="6">
    <source>
        <dbReference type="Proteomes" id="UP000318102"/>
    </source>
</evidence>
<evidence type="ECO:0000256" key="3">
    <source>
        <dbReference type="ARBA" id="ARBA00022842"/>
    </source>
</evidence>
<keyword evidence="3" id="KW-0460">Magnesium</keyword>
<keyword evidence="6" id="KW-1185">Reference proteome</keyword>
<accession>A0A559IKX8</accession>
<dbReference type="InterPro" id="IPR035930">
    <property type="entry name" value="FomD-like_sf"/>
</dbReference>
<protein>
    <submittedName>
        <fullName evidence="5">DUF402 domain-containing protein</fullName>
    </submittedName>
</protein>
<sequence>MITYRRTLVKSFKHDGHLHRMWMENWIVPKQMCHQLHQQEDMLVLINCHTPIQEANGKQWISKVPAVTFFVPNQWFNIVALIEEQGIRYYCNIASPAYQTDGVITYIDYDLDVIRHSDGHIAIVDREEYDMNRLVYHYPDVVERRVAQGMEALMGRMRKGDTPFQDDAVQWYYNQWMKAQS</sequence>
<evidence type="ECO:0000256" key="2">
    <source>
        <dbReference type="ARBA" id="ARBA00022801"/>
    </source>
</evidence>
<evidence type="ECO:0000259" key="4">
    <source>
        <dbReference type="Pfam" id="PF04167"/>
    </source>
</evidence>
<dbReference type="PANTHER" id="PTHR39159:SF1">
    <property type="entry name" value="UPF0374 PROTEIN YGAC"/>
    <property type="match status" value="1"/>
</dbReference>
<dbReference type="OrthoDB" id="1645325at2"/>
<proteinExistence type="predicted"/>
<reference evidence="5 6" key="1">
    <citation type="submission" date="2019-07" db="EMBL/GenBank/DDBJ databases">
        <authorList>
            <person name="Kim J."/>
        </authorList>
    </citation>
    <scope>NUCLEOTIDE SEQUENCE [LARGE SCALE GENOMIC DNA]</scope>
    <source>
        <strain evidence="5 6">N4</strain>
    </source>
</reference>
<dbReference type="SUPFAM" id="SSF159234">
    <property type="entry name" value="FomD-like"/>
    <property type="match status" value="1"/>
</dbReference>
<dbReference type="Proteomes" id="UP000318102">
    <property type="component" value="Unassembled WGS sequence"/>
</dbReference>
<name>A0A559IKX8_9BACL</name>
<dbReference type="GO" id="GO:0016787">
    <property type="term" value="F:hydrolase activity"/>
    <property type="evidence" value="ECO:0007669"/>
    <property type="project" value="UniProtKB-KW"/>
</dbReference>
<dbReference type="PIRSF" id="PIRSF028345">
    <property type="entry name" value="UCP028345"/>
    <property type="match status" value="1"/>
</dbReference>
<feature type="domain" description="DUF402" evidence="4">
    <location>
        <begin position="43"/>
        <end position="160"/>
    </location>
</feature>
<dbReference type="AlphaFoldDB" id="A0A559IKX8"/>
<comment type="caution">
    <text evidence="5">The sequence shown here is derived from an EMBL/GenBank/DDBJ whole genome shotgun (WGS) entry which is preliminary data.</text>
</comment>